<dbReference type="EMBL" id="KZ819668">
    <property type="protein sequence ID" value="PWN27297.1"/>
    <property type="molecule type" value="Genomic_DNA"/>
</dbReference>
<name>A0A316UPS1_9BASI</name>
<protein>
    <submittedName>
        <fullName evidence="3">Uncharacterized protein</fullName>
    </submittedName>
</protein>
<dbReference type="Proteomes" id="UP000245884">
    <property type="component" value="Unassembled WGS sequence"/>
</dbReference>
<evidence type="ECO:0000256" key="2">
    <source>
        <dbReference type="SAM" id="SignalP"/>
    </source>
</evidence>
<keyword evidence="2" id="KW-0732">Signal</keyword>
<gene>
    <name evidence="3" type="ORF">BDZ90DRAFT_227128</name>
</gene>
<sequence>MLVITPPATSATLALVVASIATALALFVSPATASAMQDGGVTNYKATMPGLSPRCKAALSKVYHDKELTRCMNFNGQNNFTHLFFDNPANASVVNNAAIFASTTVCKRPACAEKALSTNLHSLTTSCSKHDLEQEKSPAGFISSILSSYVGLRNEACLVNMTAFAHSPGSIEGHPLCFAQLLHGIEQTKGVNMDLPNLSLLLRQDRSLLSKIFRKPESDVNRHFQLAAFCTDCLKASYSLVAHIKGSKTKDDLVKTANDLCGPNFLSDKSAFPKTVKQAAPKSRPEPGE</sequence>
<feature type="chain" id="PRO_5016465877" evidence="2">
    <location>
        <begin position="34"/>
        <end position="289"/>
    </location>
</feature>
<dbReference type="PANTHER" id="PTHR34862">
    <property type="entry name" value="SPARK DOMAIN-CONTAINING PROTEIN"/>
    <property type="match status" value="1"/>
</dbReference>
<dbReference type="RefSeq" id="XP_025361909.1">
    <property type="nucleotide sequence ID" value="XM_025504739.1"/>
</dbReference>
<accession>A0A316UPS1</accession>
<keyword evidence="4" id="KW-1185">Reference proteome</keyword>
<evidence type="ECO:0000256" key="1">
    <source>
        <dbReference type="SAM" id="MobiDB-lite"/>
    </source>
</evidence>
<reference evidence="3 4" key="1">
    <citation type="journal article" date="2018" name="Mol. Biol. Evol.">
        <title>Broad Genomic Sampling Reveals a Smut Pathogenic Ancestry of the Fungal Clade Ustilaginomycotina.</title>
        <authorList>
            <person name="Kijpornyongpan T."/>
            <person name="Mondo S.J."/>
            <person name="Barry K."/>
            <person name="Sandor L."/>
            <person name="Lee J."/>
            <person name="Lipzen A."/>
            <person name="Pangilinan J."/>
            <person name="LaButti K."/>
            <person name="Hainaut M."/>
            <person name="Henrissat B."/>
            <person name="Grigoriev I.V."/>
            <person name="Spatafora J.W."/>
            <person name="Aime M.C."/>
        </authorList>
    </citation>
    <scope>NUCLEOTIDE SEQUENCE [LARGE SCALE GENOMIC DNA]</scope>
    <source>
        <strain evidence="3 4">MCA 5214</strain>
    </source>
</reference>
<organism evidence="3 4">
    <name type="scientific">Jaminaea rosea</name>
    <dbReference type="NCBI Taxonomy" id="1569628"/>
    <lineage>
        <taxon>Eukaryota</taxon>
        <taxon>Fungi</taxon>
        <taxon>Dikarya</taxon>
        <taxon>Basidiomycota</taxon>
        <taxon>Ustilaginomycotina</taxon>
        <taxon>Exobasidiomycetes</taxon>
        <taxon>Microstromatales</taxon>
        <taxon>Microstromatales incertae sedis</taxon>
        <taxon>Jaminaea</taxon>
    </lineage>
</organism>
<evidence type="ECO:0000313" key="3">
    <source>
        <dbReference type="EMBL" id="PWN27297.1"/>
    </source>
</evidence>
<dbReference type="GeneID" id="37026562"/>
<feature type="region of interest" description="Disordered" evidence="1">
    <location>
        <begin position="267"/>
        <end position="289"/>
    </location>
</feature>
<dbReference type="PANTHER" id="PTHR34862:SF1">
    <property type="entry name" value="SPARK DOMAIN-CONTAINING PROTEIN"/>
    <property type="match status" value="1"/>
</dbReference>
<feature type="signal peptide" evidence="2">
    <location>
        <begin position="1"/>
        <end position="33"/>
    </location>
</feature>
<dbReference type="AlphaFoldDB" id="A0A316UPS1"/>
<proteinExistence type="predicted"/>
<evidence type="ECO:0000313" key="4">
    <source>
        <dbReference type="Proteomes" id="UP000245884"/>
    </source>
</evidence>